<organism evidence="2 3">
    <name type="scientific">Hibiscus syriacus</name>
    <name type="common">Rose of Sharon</name>
    <dbReference type="NCBI Taxonomy" id="106335"/>
    <lineage>
        <taxon>Eukaryota</taxon>
        <taxon>Viridiplantae</taxon>
        <taxon>Streptophyta</taxon>
        <taxon>Embryophyta</taxon>
        <taxon>Tracheophyta</taxon>
        <taxon>Spermatophyta</taxon>
        <taxon>Magnoliopsida</taxon>
        <taxon>eudicotyledons</taxon>
        <taxon>Gunneridae</taxon>
        <taxon>Pentapetalae</taxon>
        <taxon>rosids</taxon>
        <taxon>malvids</taxon>
        <taxon>Malvales</taxon>
        <taxon>Malvaceae</taxon>
        <taxon>Malvoideae</taxon>
        <taxon>Hibiscus</taxon>
    </lineage>
</organism>
<reference evidence="2" key="1">
    <citation type="submission" date="2019-09" db="EMBL/GenBank/DDBJ databases">
        <title>Draft genome information of white flower Hibiscus syriacus.</title>
        <authorList>
            <person name="Kim Y.-M."/>
        </authorList>
    </citation>
    <scope>NUCLEOTIDE SEQUENCE [LARGE SCALE GENOMIC DNA]</scope>
    <source>
        <strain evidence="2">YM2019G1</strain>
    </source>
</reference>
<proteinExistence type="predicted"/>
<dbReference type="Pfam" id="PF14389">
    <property type="entry name" value="Lzipper-MIP1"/>
    <property type="match status" value="1"/>
</dbReference>
<sequence length="200" mass="22896">MEALCYPSHNTIRSHAEANENQTSDPEVRNSLKQEVNFAMYAKIMQDQSAARHAFDKASSHRAFINFYAAKKFLKDIAVLELEIAYLENHLLLLYRKTFNRRFLCLKTIEENPKPTSVAQKETFTEVPEDDIMSDKENPPKECIDVWGTKRLLDSSIVRSHSSLSRGSAYSVTSPQKNVDKAVDLYHSQCRNRISVGPRD</sequence>
<name>A0A6A3B627_HIBSY</name>
<dbReference type="PANTHER" id="PTHR23054">
    <property type="entry name" value="TERNARY COMPLEX FACTOR MIP1, LEUCINE-ZIPPER-RELATED"/>
    <property type="match status" value="1"/>
</dbReference>
<dbReference type="PANTHER" id="PTHR23054:SF20">
    <property type="entry name" value="DUF547 DOMAIN-CONTAINING PROTEIN"/>
    <property type="match status" value="1"/>
</dbReference>
<keyword evidence="3" id="KW-1185">Reference proteome</keyword>
<dbReference type="EMBL" id="VEPZ02000908">
    <property type="protein sequence ID" value="KAE8711703.1"/>
    <property type="molecule type" value="Genomic_DNA"/>
</dbReference>
<evidence type="ECO:0000259" key="1">
    <source>
        <dbReference type="Pfam" id="PF14389"/>
    </source>
</evidence>
<feature type="domain" description="Ternary complex factor MIP1 leucine-zipper" evidence="1">
    <location>
        <begin position="27"/>
        <end position="100"/>
    </location>
</feature>
<dbReference type="AlphaFoldDB" id="A0A6A3B627"/>
<comment type="caution">
    <text evidence="2">The sequence shown here is derived from an EMBL/GenBank/DDBJ whole genome shotgun (WGS) entry which is preliminary data.</text>
</comment>
<evidence type="ECO:0000313" key="2">
    <source>
        <dbReference type="EMBL" id="KAE8711703.1"/>
    </source>
</evidence>
<dbReference type="Proteomes" id="UP000436088">
    <property type="component" value="Unassembled WGS sequence"/>
</dbReference>
<gene>
    <name evidence="2" type="ORF">F3Y22_tig00110279pilonHSYRG00057</name>
</gene>
<evidence type="ECO:0000313" key="3">
    <source>
        <dbReference type="Proteomes" id="UP000436088"/>
    </source>
</evidence>
<dbReference type="InterPro" id="IPR025757">
    <property type="entry name" value="MIP1_Leuzipper"/>
</dbReference>
<protein>
    <recommendedName>
        <fullName evidence="1">Ternary complex factor MIP1 leucine-zipper domain-containing protein</fullName>
    </recommendedName>
</protein>
<accession>A0A6A3B627</accession>